<name>A0A917F5A8_9HYPH</name>
<keyword evidence="4" id="KW-1185">Reference proteome</keyword>
<evidence type="ECO:0000256" key="1">
    <source>
        <dbReference type="SAM" id="MobiDB-lite"/>
    </source>
</evidence>
<keyword evidence="2" id="KW-0812">Transmembrane</keyword>
<evidence type="ECO:0000256" key="2">
    <source>
        <dbReference type="SAM" id="Phobius"/>
    </source>
</evidence>
<dbReference type="RefSeq" id="WP_188574962.1">
    <property type="nucleotide sequence ID" value="NZ_BMCT01000001.1"/>
</dbReference>
<sequence length="95" mass="9776">MTEARVGRIGHGNRPAAPAAPLGGRDGEQARAVWPDKVREPDVGFANDTFDDGGLAAMTAADQAVNPATFPSWRFWALVIGGMAMVGAAAVVSLA</sequence>
<evidence type="ECO:0000313" key="4">
    <source>
        <dbReference type="Proteomes" id="UP000606044"/>
    </source>
</evidence>
<protein>
    <submittedName>
        <fullName evidence="3">Uncharacterized protein</fullName>
    </submittedName>
</protein>
<dbReference type="AlphaFoldDB" id="A0A917F5A8"/>
<dbReference type="Proteomes" id="UP000606044">
    <property type="component" value="Unassembled WGS sequence"/>
</dbReference>
<feature type="region of interest" description="Disordered" evidence="1">
    <location>
        <begin position="1"/>
        <end position="28"/>
    </location>
</feature>
<evidence type="ECO:0000313" key="3">
    <source>
        <dbReference type="EMBL" id="GGF48106.1"/>
    </source>
</evidence>
<feature type="transmembrane region" description="Helical" evidence="2">
    <location>
        <begin position="75"/>
        <end position="94"/>
    </location>
</feature>
<keyword evidence="2" id="KW-0472">Membrane</keyword>
<organism evidence="3 4">
    <name type="scientific">Azorhizobium oxalatiphilum</name>
    <dbReference type="NCBI Taxonomy" id="980631"/>
    <lineage>
        <taxon>Bacteria</taxon>
        <taxon>Pseudomonadati</taxon>
        <taxon>Pseudomonadota</taxon>
        <taxon>Alphaproteobacteria</taxon>
        <taxon>Hyphomicrobiales</taxon>
        <taxon>Xanthobacteraceae</taxon>
        <taxon>Azorhizobium</taxon>
    </lineage>
</organism>
<keyword evidence="2" id="KW-1133">Transmembrane helix</keyword>
<gene>
    <name evidence="3" type="ORF">GCM10007301_04270</name>
</gene>
<comment type="caution">
    <text evidence="3">The sequence shown here is derived from an EMBL/GenBank/DDBJ whole genome shotgun (WGS) entry which is preliminary data.</text>
</comment>
<accession>A0A917F5A8</accession>
<reference evidence="3" key="1">
    <citation type="journal article" date="2014" name="Int. J. Syst. Evol. Microbiol.">
        <title>Complete genome sequence of Corynebacterium casei LMG S-19264T (=DSM 44701T), isolated from a smear-ripened cheese.</title>
        <authorList>
            <consortium name="US DOE Joint Genome Institute (JGI-PGF)"/>
            <person name="Walter F."/>
            <person name="Albersmeier A."/>
            <person name="Kalinowski J."/>
            <person name="Ruckert C."/>
        </authorList>
    </citation>
    <scope>NUCLEOTIDE SEQUENCE</scope>
    <source>
        <strain evidence="3">CCM 7897</strain>
    </source>
</reference>
<proteinExistence type="predicted"/>
<dbReference type="EMBL" id="BMCT01000001">
    <property type="protein sequence ID" value="GGF48106.1"/>
    <property type="molecule type" value="Genomic_DNA"/>
</dbReference>
<reference evidence="3" key="2">
    <citation type="submission" date="2020-09" db="EMBL/GenBank/DDBJ databases">
        <authorList>
            <person name="Sun Q."/>
            <person name="Sedlacek I."/>
        </authorList>
    </citation>
    <scope>NUCLEOTIDE SEQUENCE</scope>
    <source>
        <strain evidence="3">CCM 7897</strain>
    </source>
</reference>